<evidence type="ECO:0000313" key="3">
    <source>
        <dbReference type="Proteomes" id="UP000263268"/>
    </source>
</evidence>
<evidence type="ECO:0000256" key="1">
    <source>
        <dbReference type="SAM" id="Phobius"/>
    </source>
</evidence>
<feature type="transmembrane region" description="Helical" evidence="1">
    <location>
        <begin position="42"/>
        <end position="66"/>
    </location>
</feature>
<dbReference type="Proteomes" id="UP000263268">
    <property type="component" value="Unassembled WGS sequence"/>
</dbReference>
<accession>A0A3D6BQZ2</accession>
<comment type="caution">
    <text evidence="2">The sequence shown here is derived from an EMBL/GenBank/DDBJ whole genome shotgun (WGS) entry which is preliminary data.</text>
</comment>
<name>A0A3D6BQZ2_9FLAO</name>
<proteinExistence type="predicted"/>
<feature type="transmembrane region" description="Helical" evidence="1">
    <location>
        <begin position="7"/>
        <end position="30"/>
    </location>
</feature>
<dbReference type="AlphaFoldDB" id="A0A3D6BQZ2"/>
<dbReference type="EMBL" id="DPRK01000137">
    <property type="protein sequence ID" value="HCY81661.1"/>
    <property type="molecule type" value="Genomic_DNA"/>
</dbReference>
<sequence>MKNIKKYLIIILVLTIWMILWIEFRIIPLIPSILGELYIDKINNIILILSYSIIAAYIFYYFTSILPRNLEIKRSKILLFKIVKFSLLNDLRLIISCILDAYNIDLKIDEVEEKHLLHIDGNIKEPHIRYWKSSKDSIRPKPPGGKIDGFRASGLKFPDAIIKKLGTLPKVVNSIKKTNPNYHYDEIFAASISSIETNKLIEWYYEKDNKLFTFQGSAEQIFQLIVDYRTLVKLNYQNNKNNKEYLYHHFYSNTEVDTTPYTITTHSKEIEPIFEKLDALNPKFLFNPLDYDARAIDSVINSGGYYSVDRGSRSTFTKIRWQKETDYTTILKETKFIVIVLSGIDKKSINKIVGRFKNKAQVLLISPSLLSNKNNHLKNKRFTENGIFKIRYKSSFKFFGNSKNPTKDEIIKVKKIIYNILEL</sequence>
<evidence type="ECO:0000313" key="2">
    <source>
        <dbReference type="EMBL" id="HCY81661.1"/>
    </source>
</evidence>
<gene>
    <name evidence="2" type="ORF">DHV22_08685</name>
</gene>
<keyword evidence="1" id="KW-0812">Transmembrane</keyword>
<organism evidence="2 3">
    <name type="scientific">Xanthomarina gelatinilytica</name>
    <dbReference type="NCBI Taxonomy" id="1137281"/>
    <lineage>
        <taxon>Bacteria</taxon>
        <taxon>Pseudomonadati</taxon>
        <taxon>Bacteroidota</taxon>
        <taxon>Flavobacteriia</taxon>
        <taxon>Flavobacteriales</taxon>
        <taxon>Flavobacteriaceae</taxon>
        <taxon>Xanthomarina</taxon>
    </lineage>
</organism>
<reference evidence="2 3" key="1">
    <citation type="journal article" date="2018" name="Nat. Biotechnol.">
        <title>A standardized bacterial taxonomy based on genome phylogeny substantially revises the tree of life.</title>
        <authorList>
            <person name="Parks D.H."/>
            <person name="Chuvochina M."/>
            <person name="Waite D.W."/>
            <person name="Rinke C."/>
            <person name="Skarshewski A."/>
            <person name="Chaumeil P.A."/>
            <person name="Hugenholtz P."/>
        </authorList>
    </citation>
    <scope>NUCLEOTIDE SEQUENCE [LARGE SCALE GENOMIC DNA]</scope>
    <source>
        <strain evidence="2">UBA10227</strain>
    </source>
</reference>
<keyword evidence="1" id="KW-1133">Transmembrane helix</keyword>
<keyword evidence="1" id="KW-0472">Membrane</keyword>
<protein>
    <submittedName>
        <fullName evidence="2">Uncharacterized protein</fullName>
    </submittedName>
</protein>